<feature type="region of interest" description="Disordered" evidence="20">
    <location>
        <begin position="558"/>
        <end position="579"/>
    </location>
</feature>
<keyword evidence="7" id="KW-0547">Nucleotide-binding</keyword>
<dbReference type="GO" id="GO:0042162">
    <property type="term" value="F:telomeric DNA binding"/>
    <property type="evidence" value="ECO:0007669"/>
    <property type="project" value="InterPro"/>
</dbReference>
<comment type="subcellular location">
    <subcellularLocation>
        <location evidence="2">Chromosome</location>
        <location evidence="2">Telomere</location>
    </subcellularLocation>
    <subcellularLocation>
        <location evidence="1">Nucleus</location>
    </subcellularLocation>
</comment>
<evidence type="ECO:0000256" key="20">
    <source>
        <dbReference type="SAM" id="MobiDB-lite"/>
    </source>
</evidence>
<keyword evidence="14" id="KW-0233">DNA recombination</keyword>
<keyword evidence="15" id="KW-0234">DNA repair</keyword>
<dbReference type="GO" id="GO:0003678">
    <property type="term" value="F:DNA helicase activity"/>
    <property type="evidence" value="ECO:0007669"/>
    <property type="project" value="UniProtKB-EC"/>
</dbReference>
<dbReference type="CDD" id="cd00873">
    <property type="entry name" value="KU80"/>
    <property type="match status" value="1"/>
</dbReference>
<evidence type="ECO:0000256" key="16">
    <source>
        <dbReference type="ARBA" id="ARBA00023242"/>
    </source>
</evidence>
<keyword evidence="9" id="KW-0378">Hydrolase</keyword>
<evidence type="ECO:0000256" key="12">
    <source>
        <dbReference type="ARBA" id="ARBA00022895"/>
    </source>
</evidence>
<evidence type="ECO:0000256" key="9">
    <source>
        <dbReference type="ARBA" id="ARBA00022801"/>
    </source>
</evidence>
<dbReference type="InterPro" id="IPR005161">
    <property type="entry name" value="Ku_N"/>
</dbReference>
<dbReference type="FunFam" id="1.10.1600.10:FF:000002">
    <property type="entry name" value="X-ray repair cross-complementing protein 5"/>
    <property type="match status" value="1"/>
</dbReference>
<dbReference type="Gene3D" id="3.40.50.410">
    <property type="entry name" value="von Willebrand factor, type A domain"/>
    <property type="match status" value="1"/>
</dbReference>
<dbReference type="FunFam" id="3.40.50.410:FF:000073">
    <property type="entry name" value="ATP-dependent DNA helicase II subunit 2"/>
    <property type="match status" value="1"/>
</dbReference>
<evidence type="ECO:0000256" key="4">
    <source>
        <dbReference type="ARBA" id="ARBA00012551"/>
    </source>
</evidence>
<dbReference type="Pfam" id="PF08785">
    <property type="entry name" value="Ku_PK_bind"/>
    <property type="match status" value="1"/>
</dbReference>
<dbReference type="InterPro" id="IPR036465">
    <property type="entry name" value="vWFA_dom_sf"/>
</dbReference>
<dbReference type="GO" id="GO:0005524">
    <property type="term" value="F:ATP binding"/>
    <property type="evidence" value="ECO:0007669"/>
    <property type="project" value="UniProtKB-KW"/>
</dbReference>
<feature type="region of interest" description="Disordered" evidence="20">
    <location>
        <begin position="255"/>
        <end position="277"/>
    </location>
</feature>
<dbReference type="SUPFAM" id="SSF101420">
    <property type="entry name" value="C-terminal domain of Ku80"/>
    <property type="match status" value="1"/>
</dbReference>
<dbReference type="InterPro" id="IPR006164">
    <property type="entry name" value="DNA_bd_Ku70/Ku80"/>
</dbReference>
<dbReference type="SUPFAM" id="SSF53300">
    <property type="entry name" value="vWA-like"/>
    <property type="match status" value="1"/>
</dbReference>
<dbReference type="GO" id="GO:0006310">
    <property type="term" value="P:DNA recombination"/>
    <property type="evidence" value="ECO:0007669"/>
    <property type="project" value="UniProtKB-KW"/>
</dbReference>
<dbReference type="GO" id="GO:0003690">
    <property type="term" value="F:double-stranded DNA binding"/>
    <property type="evidence" value="ECO:0007669"/>
    <property type="project" value="TreeGrafter"/>
</dbReference>
<evidence type="ECO:0000256" key="13">
    <source>
        <dbReference type="ARBA" id="ARBA00023125"/>
    </source>
</evidence>
<dbReference type="GO" id="GO:0003684">
    <property type="term" value="F:damaged DNA binding"/>
    <property type="evidence" value="ECO:0007669"/>
    <property type="project" value="InterPro"/>
</dbReference>
<sequence length="735" mass="81529">MADKEATVYIVDLGDSMAHCHSGRVESDLDWSMRYVWDKISTTVAASRKTWNVGVVGVRTDETNNLMGDTKGYEHISVLQDLGPVDMASLRNLQEVIKPNRATSGDCVSAIVIAVEMIEKLTKKLKYKRQITLVTSGDAPIDPAELGEIAAKMKNSGIKLDVLGVDFDDLEFGFKEEKKPEVKKKNERILKKLVEQCGGQFGTMAEAVAALDLPRVKTTKPYKTYDGPLTLGDPDLHPDAMSISVERYFKTHKAPIPPASRVHSTRASGGPSQDDGDQMEVANEFAAVKNPRTYKVDDPSAPGGKRDVEFSSLAKGYEYGRTAVHISESEYNITKIETTKCFTIVGFIHQEKYDPFLNMGEAGVTVAQKFNDAAALKLSSFIHSLYELESYAIARMVAKDGKEPQLLLLAPGIEDGLACLYDVPLPFAEDVRSYKFPPLDQVVTVTGKKLTEHDRFLPSNELQEVMNDYVDAMDISSWEVDDEGDRTMEYAAIEDVYCPHLHRINQVVRHRAIYGGNTIPPIPPILVKYSHPPEDLIEKCRPVLDDLIETAAVKEVPKKAQARGGKRGKQDNKPKPISGLDVDALLKADVKQRKKERALDPRNAIPEFSQMVEYAEDVAGIEEAARQMGGVIRGLVTDSFGDGAYERALEHLGVLRARMIQMEEPDLYNAFLRDFKTRLLKGELGGNRKELWWTIRHTRTLGLIDSNASEASEVTPEEAAEVSQKSELNAGSVVE</sequence>
<dbReference type="EC" id="3.6.4.12" evidence="4"/>
<dbReference type="GO" id="GO:0006303">
    <property type="term" value="P:double-strand break repair via nonhomologous end joining"/>
    <property type="evidence" value="ECO:0007669"/>
    <property type="project" value="InterPro"/>
</dbReference>
<proteinExistence type="inferred from homology"/>
<dbReference type="AlphaFoldDB" id="A0AAN9UB49"/>
<dbReference type="SMART" id="SM00559">
    <property type="entry name" value="Ku78"/>
    <property type="match status" value="1"/>
</dbReference>
<dbReference type="GO" id="GO:0000781">
    <property type="term" value="C:chromosome, telomeric region"/>
    <property type="evidence" value="ECO:0007669"/>
    <property type="project" value="UniProtKB-SubCell"/>
</dbReference>
<dbReference type="EMBL" id="JAKJXP020000121">
    <property type="protein sequence ID" value="KAK7744373.1"/>
    <property type="molecule type" value="Genomic_DNA"/>
</dbReference>
<evidence type="ECO:0000313" key="23">
    <source>
        <dbReference type="Proteomes" id="UP001320420"/>
    </source>
</evidence>
<evidence type="ECO:0000256" key="10">
    <source>
        <dbReference type="ARBA" id="ARBA00022806"/>
    </source>
</evidence>
<dbReference type="GO" id="GO:0043564">
    <property type="term" value="C:Ku70:Ku80 complex"/>
    <property type="evidence" value="ECO:0007669"/>
    <property type="project" value="InterPro"/>
</dbReference>
<evidence type="ECO:0000256" key="11">
    <source>
        <dbReference type="ARBA" id="ARBA00022840"/>
    </source>
</evidence>
<reference evidence="22 23" key="1">
    <citation type="submission" date="2024-02" db="EMBL/GenBank/DDBJ databases">
        <title>De novo assembly and annotation of 12 fungi associated with fruit tree decline syndrome in Ontario, Canada.</title>
        <authorList>
            <person name="Sulman M."/>
            <person name="Ellouze W."/>
            <person name="Ilyukhin E."/>
        </authorList>
    </citation>
    <scope>NUCLEOTIDE SEQUENCE [LARGE SCALE GENOMIC DNA]</scope>
    <source>
        <strain evidence="22 23">M11/M66-122</strain>
    </source>
</reference>
<feature type="domain" description="Ku" evidence="21">
    <location>
        <begin position="305"/>
        <end position="442"/>
    </location>
</feature>
<keyword evidence="16" id="KW-0539">Nucleus</keyword>
<evidence type="ECO:0000259" key="21">
    <source>
        <dbReference type="SMART" id="SM00559"/>
    </source>
</evidence>
<dbReference type="GO" id="GO:0016787">
    <property type="term" value="F:hydrolase activity"/>
    <property type="evidence" value="ECO:0007669"/>
    <property type="project" value="UniProtKB-KW"/>
</dbReference>
<evidence type="ECO:0000256" key="7">
    <source>
        <dbReference type="ARBA" id="ARBA00022741"/>
    </source>
</evidence>
<feature type="region of interest" description="Disordered" evidence="20">
    <location>
        <begin position="709"/>
        <end position="735"/>
    </location>
</feature>
<dbReference type="Gene3D" id="1.25.40.240">
    <property type="entry name" value="Ku, C-terminal domain"/>
    <property type="match status" value="1"/>
</dbReference>
<evidence type="ECO:0000256" key="19">
    <source>
        <dbReference type="ARBA" id="ARBA00047995"/>
    </source>
</evidence>
<dbReference type="InterPro" id="IPR036494">
    <property type="entry name" value="Ku_C_sf"/>
</dbReference>
<evidence type="ECO:0000256" key="14">
    <source>
        <dbReference type="ARBA" id="ARBA00023172"/>
    </source>
</evidence>
<dbReference type="InterPro" id="IPR024193">
    <property type="entry name" value="Ku80"/>
</dbReference>
<evidence type="ECO:0000256" key="15">
    <source>
        <dbReference type="ARBA" id="ARBA00023204"/>
    </source>
</evidence>
<dbReference type="SUPFAM" id="SSF100939">
    <property type="entry name" value="SPOC domain-like"/>
    <property type="match status" value="1"/>
</dbReference>
<dbReference type="Pfam" id="PF03731">
    <property type="entry name" value="Ku_N"/>
    <property type="match status" value="1"/>
</dbReference>
<keyword evidence="6" id="KW-0158">Chromosome</keyword>
<keyword evidence="11" id="KW-0067">ATP-binding</keyword>
<comment type="catalytic activity">
    <reaction evidence="19">
        <text>ATP + H2O = ADP + phosphate + H(+)</text>
        <dbReference type="Rhea" id="RHEA:13065"/>
        <dbReference type="ChEBI" id="CHEBI:15377"/>
        <dbReference type="ChEBI" id="CHEBI:15378"/>
        <dbReference type="ChEBI" id="CHEBI:30616"/>
        <dbReference type="ChEBI" id="CHEBI:43474"/>
        <dbReference type="ChEBI" id="CHEBI:456216"/>
        <dbReference type="EC" id="3.6.4.12"/>
    </reaction>
</comment>
<evidence type="ECO:0000256" key="17">
    <source>
        <dbReference type="ARBA" id="ARBA00024890"/>
    </source>
</evidence>
<comment type="similarity">
    <text evidence="3">Belongs to the ku80 family.</text>
</comment>
<dbReference type="InterPro" id="IPR016194">
    <property type="entry name" value="SPOC-like_C_dom_sf"/>
</dbReference>
<dbReference type="Pfam" id="PF02735">
    <property type="entry name" value="Ku"/>
    <property type="match status" value="1"/>
</dbReference>
<keyword evidence="12" id="KW-0779">Telomere</keyword>
<dbReference type="Gene3D" id="2.40.290.10">
    <property type="match status" value="1"/>
</dbReference>
<protein>
    <recommendedName>
        <fullName evidence="5">ATP-dependent DNA helicase II subunit 2</fullName>
        <ecNumber evidence="4">3.6.4.12</ecNumber>
    </recommendedName>
    <alternativeName>
        <fullName evidence="18">ATP-dependent DNA helicase II subunit Ku80</fullName>
    </alternativeName>
</protein>
<evidence type="ECO:0000313" key="22">
    <source>
        <dbReference type="EMBL" id="KAK7744373.1"/>
    </source>
</evidence>
<evidence type="ECO:0000256" key="6">
    <source>
        <dbReference type="ARBA" id="ARBA00022454"/>
    </source>
</evidence>
<evidence type="ECO:0000256" key="1">
    <source>
        <dbReference type="ARBA" id="ARBA00004123"/>
    </source>
</evidence>
<keyword evidence="23" id="KW-1185">Reference proteome</keyword>
<dbReference type="PANTHER" id="PTHR12604">
    <property type="entry name" value="KU AUTOANTIGEN DNA HELICASE"/>
    <property type="match status" value="1"/>
</dbReference>
<comment type="function">
    <text evidence="17">Single-stranded DNA-dependent ATP-dependent helicase. Involved in non-homologous end joining (NHEJ) DNA double strand break repair. DNA-binding is sequence-independent but has a high affinity to nicks in double-stranded DNA and to the ends of duplex DNA. Binds to naturally occurring chromosomal ends, and therefore provides chromosomal end protection. Required also for telomere recombination to repair telomeric ends in the absence of telomerase. KU70, of the KU70/KU80 heterodimer, binds to the stem loop of TLC1, the RNA component of telomerase. Involved in telomere maintenance. Interacts with telomeric repeats and subtelomeric sequences thereby controlling telomere length and protecting against subtelomeric rearrangement. Maintains telomeric chromatin, which is involved in silencing the expression of genes located at the telomere. Required for mating-type switching.</text>
</comment>
<dbReference type="Proteomes" id="UP001320420">
    <property type="component" value="Unassembled WGS sequence"/>
</dbReference>
<comment type="caution">
    <text evidence="22">The sequence shown here is derived from an EMBL/GenBank/DDBJ whole genome shotgun (WGS) entry which is preliminary data.</text>
</comment>
<evidence type="ECO:0000256" key="2">
    <source>
        <dbReference type="ARBA" id="ARBA00004574"/>
    </source>
</evidence>
<dbReference type="Gene3D" id="1.10.1600.10">
    <property type="match status" value="1"/>
</dbReference>
<dbReference type="InterPro" id="IPR014893">
    <property type="entry name" value="Ku_PK_bind"/>
</dbReference>
<name>A0AAN9UB49_9PEZI</name>
<dbReference type="GO" id="GO:0000723">
    <property type="term" value="P:telomere maintenance"/>
    <property type="evidence" value="ECO:0007669"/>
    <property type="project" value="InterPro"/>
</dbReference>
<keyword evidence="10 22" id="KW-0347">Helicase</keyword>
<organism evidence="22 23">
    <name type="scientific">Diatrype stigma</name>
    <dbReference type="NCBI Taxonomy" id="117547"/>
    <lineage>
        <taxon>Eukaryota</taxon>
        <taxon>Fungi</taxon>
        <taxon>Dikarya</taxon>
        <taxon>Ascomycota</taxon>
        <taxon>Pezizomycotina</taxon>
        <taxon>Sordariomycetes</taxon>
        <taxon>Xylariomycetidae</taxon>
        <taxon>Xylariales</taxon>
        <taxon>Diatrypaceae</taxon>
        <taxon>Diatrype</taxon>
    </lineage>
</organism>
<dbReference type="PIRSF" id="PIRSF016570">
    <property type="entry name" value="Ku80"/>
    <property type="match status" value="1"/>
</dbReference>
<dbReference type="PANTHER" id="PTHR12604:SF4">
    <property type="entry name" value="X-RAY REPAIR CROSS-COMPLEMENTING PROTEIN 5"/>
    <property type="match status" value="1"/>
</dbReference>
<evidence type="ECO:0000256" key="3">
    <source>
        <dbReference type="ARBA" id="ARBA00007726"/>
    </source>
</evidence>
<accession>A0AAN9UB49</accession>
<gene>
    <name evidence="22" type="primary">YKU80</name>
    <name evidence="22" type="ORF">SLS62_010228</name>
</gene>
<keyword evidence="13" id="KW-0238">DNA-binding</keyword>
<evidence type="ECO:0000256" key="18">
    <source>
        <dbReference type="ARBA" id="ARBA00031847"/>
    </source>
</evidence>
<evidence type="ECO:0000256" key="8">
    <source>
        <dbReference type="ARBA" id="ARBA00022763"/>
    </source>
</evidence>
<evidence type="ECO:0000256" key="5">
    <source>
        <dbReference type="ARBA" id="ARBA00021792"/>
    </source>
</evidence>
<keyword evidence="8" id="KW-0227">DNA damage</keyword>